<feature type="compositionally biased region" description="Low complexity" evidence="1">
    <location>
        <begin position="155"/>
        <end position="169"/>
    </location>
</feature>
<name>A0A9P6R332_9FUNG</name>
<accession>A0A9P6R332</accession>
<feature type="region of interest" description="Disordered" evidence="1">
    <location>
        <begin position="321"/>
        <end position="382"/>
    </location>
</feature>
<feature type="compositionally biased region" description="Basic residues" evidence="1">
    <location>
        <begin position="42"/>
        <end position="51"/>
    </location>
</feature>
<feature type="region of interest" description="Disordered" evidence="1">
    <location>
        <begin position="1"/>
        <end position="213"/>
    </location>
</feature>
<feature type="compositionally biased region" description="Low complexity" evidence="1">
    <location>
        <begin position="399"/>
        <end position="415"/>
    </location>
</feature>
<feature type="region of interest" description="Disordered" evidence="1">
    <location>
        <begin position="705"/>
        <end position="730"/>
    </location>
</feature>
<gene>
    <name evidence="2" type="ORF">BGZ97_011851</name>
</gene>
<feature type="compositionally biased region" description="Basic and acidic residues" evidence="1">
    <location>
        <begin position="369"/>
        <end position="382"/>
    </location>
</feature>
<feature type="compositionally biased region" description="Low complexity" evidence="1">
    <location>
        <begin position="120"/>
        <end position="134"/>
    </location>
</feature>
<reference evidence="2" key="1">
    <citation type="journal article" date="2020" name="Fungal Divers.">
        <title>Resolving the Mortierellaceae phylogeny through synthesis of multi-gene phylogenetics and phylogenomics.</title>
        <authorList>
            <person name="Vandepol N."/>
            <person name="Liber J."/>
            <person name="Desiro A."/>
            <person name="Na H."/>
            <person name="Kennedy M."/>
            <person name="Barry K."/>
            <person name="Grigoriev I.V."/>
            <person name="Miller A.N."/>
            <person name="O'Donnell K."/>
            <person name="Stajich J.E."/>
            <person name="Bonito G."/>
        </authorList>
    </citation>
    <scope>NUCLEOTIDE SEQUENCE</scope>
    <source>
        <strain evidence="2">NVP60</strain>
    </source>
</reference>
<dbReference type="Proteomes" id="UP000823405">
    <property type="component" value="Unassembled WGS sequence"/>
</dbReference>
<feature type="region of interest" description="Disordered" evidence="1">
    <location>
        <begin position="235"/>
        <end position="263"/>
    </location>
</feature>
<evidence type="ECO:0000313" key="2">
    <source>
        <dbReference type="EMBL" id="KAG0311484.1"/>
    </source>
</evidence>
<protein>
    <recommendedName>
        <fullName evidence="4">TPX2 central domain-containing protein</fullName>
    </recommendedName>
</protein>
<comment type="caution">
    <text evidence="2">The sequence shown here is derived from an EMBL/GenBank/DDBJ whole genome shotgun (WGS) entry which is preliminary data.</text>
</comment>
<sequence length="869" mass="93043">MNPASSRSQPNTTTASTASVFKGGITRSNNDRNPFLETPARKLFKHHHHHHDNSLSGLGDSQHQPQQGSTNSPSSAFVRRLSGGNRGNHAFAAGAGAVPTSSSSSSRKPQRLVLTRVMPSTSSSSTTQGSGTESALPTPLSEEPSHLNSFANSSPFTTTVPRATTAPATNEKDSHGFAIPSAPATRPSGKTSQALQQHVQERHSSTTPKVPPNRHYFDLLARSVDSVPAPKLDLGHITAEGKSKEKPQIQGQEEEQEQEQEQERLVEVIPPVNSRMMDFARKSIMQHSAVAPTSIFRKLGNKAGSQQSLTHSQARSLINSNGENRTLSQSPITSNPMTPGTAPVATKTTAPKTIASKAMSPPNRATAESPKEVTMTKESVDRWEPAGDLAFRFVPVPKPTTTPATATSATTAPKPWKSETPAPHEFARSFLDLSGSNQPKIPRKPDMNSVTATSIISNNNAGSSNSFSTSIYPDKAHKPPSMTATLMNISSAMENRIPPLPITTTATATVTTVVDVEMGDAGADSSGDSQRPPPGFDIRAALRMDSARVQYQLPSLIASLSPPPSPRRRPMPYSVPSTNDREALRIRRMPRFKARPLNPKIFTGAGDLGVPKLQKAALTVPVSPVFSQRRRVKDVITAQGLTKEKDVSASAAATRLKEMVEAGSMEKQKLKQQKQQQEQYGRRQVILSGGRQPTDRVVQSRVVHHAQTSRQNVGGSRGKVKDKDLGGMGGGARRIEIAGAGRGGQSTIESSLKPALTSTSLVVPSVDQMRPDVDLEPRHYHHHDVPTSATLVTGVSKLRRPTAGGGTTRPVPFNFATTELQRKRMLYQPTPSDYLLIATSSSSTSGAVVGSSSYSSTNGLSLADLMPDL</sequence>
<dbReference type="AlphaFoldDB" id="A0A9P6R332"/>
<proteinExistence type="predicted"/>
<keyword evidence="3" id="KW-1185">Reference proteome</keyword>
<feature type="compositionally biased region" description="Low complexity" evidence="1">
    <location>
        <begin position="338"/>
        <end position="358"/>
    </location>
</feature>
<evidence type="ECO:0000313" key="3">
    <source>
        <dbReference type="Proteomes" id="UP000823405"/>
    </source>
</evidence>
<evidence type="ECO:0008006" key="4">
    <source>
        <dbReference type="Google" id="ProtNLM"/>
    </source>
</evidence>
<feature type="compositionally biased region" description="Polar residues" evidence="1">
    <location>
        <begin position="54"/>
        <end position="75"/>
    </location>
</feature>
<organism evidence="2 3">
    <name type="scientific">Linnemannia gamsii</name>
    <dbReference type="NCBI Taxonomy" id="64522"/>
    <lineage>
        <taxon>Eukaryota</taxon>
        <taxon>Fungi</taxon>
        <taxon>Fungi incertae sedis</taxon>
        <taxon>Mucoromycota</taxon>
        <taxon>Mortierellomycotina</taxon>
        <taxon>Mortierellomycetes</taxon>
        <taxon>Mortierellales</taxon>
        <taxon>Mortierellaceae</taxon>
        <taxon>Linnemannia</taxon>
    </lineage>
</organism>
<feature type="region of interest" description="Disordered" evidence="1">
    <location>
        <begin position="556"/>
        <end position="577"/>
    </location>
</feature>
<feature type="compositionally biased region" description="Polar residues" evidence="1">
    <location>
        <begin position="321"/>
        <end position="337"/>
    </location>
</feature>
<feature type="compositionally biased region" description="Polar residues" evidence="1">
    <location>
        <begin position="1"/>
        <end position="19"/>
    </location>
</feature>
<feature type="compositionally biased region" description="Polar residues" evidence="1">
    <location>
        <begin position="188"/>
        <end position="198"/>
    </location>
</feature>
<evidence type="ECO:0000256" key="1">
    <source>
        <dbReference type="SAM" id="MobiDB-lite"/>
    </source>
</evidence>
<dbReference type="EMBL" id="JAAAIN010000711">
    <property type="protein sequence ID" value="KAG0311484.1"/>
    <property type="molecule type" value="Genomic_DNA"/>
</dbReference>
<feature type="region of interest" description="Disordered" evidence="1">
    <location>
        <begin position="394"/>
        <end position="422"/>
    </location>
</feature>
<dbReference type="OrthoDB" id="1684416at2759"/>